<dbReference type="EMBL" id="JAJHNU010000001">
    <property type="protein sequence ID" value="MDN4120980.1"/>
    <property type="molecule type" value="Genomic_DNA"/>
</dbReference>
<gene>
    <name evidence="3" type="ORF">LMS43_06745</name>
</gene>
<evidence type="ECO:0000313" key="3">
    <source>
        <dbReference type="EMBL" id="MDN4120980.1"/>
    </source>
</evidence>
<organism evidence="3 4">
    <name type="scientific">Alcaligenes endophyticus</name>
    <dbReference type="NCBI Taxonomy" id="1929088"/>
    <lineage>
        <taxon>Bacteria</taxon>
        <taxon>Pseudomonadati</taxon>
        <taxon>Pseudomonadota</taxon>
        <taxon>Betaproteobacteria</taxon>
        <taxon>Burkholderiales</taxon>
        <taxon>Alcaligenaceae</taxon>
        <taxon>Alcaligenes</taxon>
    </lineage>
</organism>
<reference evidence="3" key="1">
    <citation type="submission" date="2021-11" db="EMBL/GenBank/DDBJ databases">
        <title>Draft genome sequence of Alcaligenes endophyticus type strain CCUG 75668T.</title>
        <authorList>
            <person name="Salva-Serra F."/>
            <person name="Duran R.E."/>
            <person name="Seeger M."/>
            <person name="Moore E.R.B."/>
            <person name="Jaen-Luchoro D."/>
        </authorList>
    </citation>
    <scope>NUCLEOTIDE SEQUENCE</scope>
    <source>
        <strain evidence="3">CCUG 75668</strain>
    </source>
</reference>
<keyword evidence="2" id="KW-1133">Transmembrane helix</keyword>
<keyword evidence="4" id="KW-1185">Reference proteome</keyword>
<proteinExistence type="predicted"/>
<dbReference type="CDD" id="cd01324">
    <property type="entry name" value="cbb3_Oxidase_CcoQ"/>
    <property type="match status" value="1"/>
</dbReference>
<dbReference type="InterPro" id="IPR008621">
    <property type="entry name" value="Cbb3-typ_cyt_oxidase_comp"/>
</dbReference>
<evidence type="ECO:0000256" key="2">
    <source>
        <dbReference type="SAM" id="Phobius"/>
    </source>
</evidence>
<dbReference type="Proteomes" id="UP001168613">
    <property type="component" value="Unassembled WGS sequence"/>
</dbReference>
<feature type="compositionally biased region" description="Basic and acidic residues" evidence="1">
    <location>
        <begin position="49"/>
        <end position="58"/>
    </location>
</feature>
<name>A0ABT8EIM7_9BURK</name>
<evidence type="ECO:0000256" key="1">
    <source>
        <dbReference type="SAM" id="MobiDB-lite"/>
    </source>
</evidence>
<sequence length="58" mass="6442">MIGILNAIVTTLAMITFFGICWWAFSRGRKQANEEASRLPFDLPDEGDSEKHLGGSNE</sequence>
<protein>
    <submittedName>
        <fullName evidence="3">CcoQ/FixQ family Cbb3-type cytochrome c oxidase assembly chaperone</fullName>
    </submittedName>
</protein>
<dbReference type="Pfam" id="PF05545">
    <property type="entry name" value="FixQ"/>
    <property type="match status" value="1"/>
</dbReference>
<dbReference type="RefSeq" id="WP_266125022.1">
    <property type="nucleotide sequence ID" value="NZ_JAJHNU010000001.1"/>
</dbReference>
<evidence type="ECO:0000313" key="4">
    <source>
        <dbReference type="Proteomes" id="UP001168613"/>
    </source>
</evidence>
<keyword evidence="2" id="KW-0812">Transmembrane</keyword>
<comment type="caution">
    <text evidence="3">The sequence shown here is derived from an EMBL/GenBank/DDBJ whole genome shotgun (WGS) entry which is preliminary data.</text>
</comment>
<feature type="transmembrane region" description="Helical" evidence="2">
    <location>
        <begin position="6"/>
        <end position="25"/>
    </location>
</feature>
<accession>A0ABT8EIM7</accession>
<keyword evidence="2" id="KW-0472">Membrane</keyword>
<feature type="region of interest" description="Disordered" evidence="1">
    <location>
        <begin position="36"/>
        <end position="58"/>
    </location>
</feature>